<dbReference type="PANTHER" id="PTHR28259:SF1">
    <property type="entry name" value="FLUORIDE EXPORT PROTEIN 1-RELATED"/>
    <property type="match status" value="1"/>
</dbReference>
<keyword evidence="8 11" id="KW-0407">Ion channel</keyword>
<dbReference type="RefSeq" id="WP_172178452.1">
    <property type="nucleotide sequence ID" value="NZ_CASGKG010000058.1"/>
</dbReference>
<evidence type="ECO:0000256" key="5">
    <source>
        <dbReference type="ARBA" id="ARBA00022989"/>
    </source>
</evidence>
<keyword evidence="6 11" id="KW-0406">Ion transport</keyword>
<feature type="transmembrane region" description="Helical" evidence="11">
    <location>
        <begin position="97"/>
        <end position="119"/>
    </location>
</feature>
<comment type="catalytic activity">
    <reaction evidence="10">
        <text>fluoride(in) = fluoride(out)</text>
        <dbReference type="Rhea" id="RHEA:76159"/>
        <dbReference type="ChEBI" id="CHEBI:17051"/>
    </reaction>
    <physiologicalReaction direction="left-to-right" evidence="10">
        <dbReference type="Rhea" id="RHEA:76160"/>
    </physiologicalReaction>
</comment>
<evidence type="ECO:0000256" key="11">
    <source>
        <dbReference type="HAMAP-Rule" id="MF_00454"/>
    </source>
</evidence>
<evidence type="ECO:0000256" key="10">
    <source>
        <dbReference type="ARBA" id="ARBA00035585"/>
    </source>
</evidence>
<feature type="binding site" evidence="11">
    <location>
        <position position="76"/>
    </location>
    <ligand>
        <name>Na(+)</name>
        <dbReference type="ChEBI" id="CHEBI:29101"/>
        <note>structural</note>
    </ligand>
</feature>
<gene>
    <name evidence="11 12" type="primary">crcB</name>
    <name evidence="11" type="synonym">fluC</name>
    <name evidence="12" type="ORF">HPS55_01715</name>
</gene>
<keyword evidence="11" id="KW-0479">Metal-binding</keyword>
<keyword evidence="11" id="KW-0915">Sodium</keyword>
<feature type="binding site" evidence="11">
    <location>
        <position position="79"/>
    </location>
    <ligand>
        <name>Na(+)</name>
        <dbReference type="ChEBI" id="CHEBI:29101"/>
        <note>structural</note>
    </ligand>
</feature>
<keyword evidence="7 11" id="KW-0472">Membrane</keyword>
<keyword evidence="13" id="KW-1185">Reference proteome</keyword>
<dbReference type="InterPro" id="IPR003691">
    <property type="entry name" value="FluC"/>
</dbReference>
<comment type="function">
    <text evidence="11">Fluoride-specific ion channel. Important for reducing fluoride concentration in the cell, thus reducing its toxicity.</text>
</comment>
<dbReference type="Pfam" id="PF02537">
    <property type="entry name" value="CRCB"/>
    <property type="match status" value="1"/>
</dbReference>
<keyword evidence="3" id="KW-0997">Cell inner membrane</keyword>
<evidence type="ECO:0000256" key="1">
    <source>
        <dbReference type="ARBA" id="ARBA00004651"/>
    </source>
</evidence>
<accession>A0ABX2AQX9</accession>
<dbReference type="EMBL" id="JABKKE010000001">
    <property type="protein sequence ID" value="NPE13059.1"/>
    <property type="molecule type" value="Genomic_DNA"/>
</dbReference>
<keyword evidence="2 11" id="KW-1003">Cell membrane</keyword>
<evidence type="ECO:0000313" key="12">
    <source>
        <dbReference type="EMBL" id="NPE13059.1"/>
    </source>
</evidence>
<dbReference type="PANTHER" id="PTHR28259">
    <property type="entry name" value="FLUORIDE EXPORT PROTEIN 1-RELATED"/>
    <property type="match status" value="1"/>
</dbReference>
<comment type="activity regulation">
    <text evidence="11">Na(+) is not transported, but it plays an essential structural role and its presence is essential for fluoride channel function.</text>
</comment>
<evidence type="ECO:0000313" key="13">
    <source>
        <dbReference type="Proteomes" id="UP001193734"/>
    </source>
</evidence>
<evidence type="ECO:0000256" key="7">
    <source>
        <dbReference type="ARBA" id="ARBA00023136"/>
    </source>
</evidence>
<evidence type="ECO:0000256" key="2">
    <source>
        <dbReference type="ARBA" id="ARBA00022475"/>
    </source>
</evidence>
<comment type="caution">
    <text evidence="12">The sequence shown here is derived from an EMBL/GenBank/DDBJ whole genome shotgun (WGS) entry which is preliminary data.</text>
</comment>
<name>A0ABX2AQX9_9BACT</name>
<organism evidence="12 13">
    <name type="scientific">Xylanibacter rodentium</name>
    <dbReference type="NCBI Taxonomy" id="2736289"/>
    <lineage>
        <taxon>Bacteria</taxon>
        <taxon>Pseudomonadati</taxon>
        <taxon>Bacteroidota</taxon>
        <taxon>Bacteroidia</taxon>
        <taxon>Bacteroidales</taxon>
        <taxon>Prevotellaceae</taxon>
        <taxon>Xylanibacter</taxon>
    </lineage>
</organism>
<feature type="transmembrane region" description="Helical" evidence="11">
    <location>
        <begin position="35"/>
        <end position="59"/>
    </location>
</feature>
<feature type="transmembrane region" description="Helical" evidence="11">
    <location>
        <begin position="65"/>
        <end position="85"/>
    </location>
</feature>
<dbReference type="Proteomes" id="UP001193734">
    <property type="component" value="Unassembled WGS sequence"/>
</dbReference>
<comment type="similarity">
    <text evidence="9 11">Belongs to the fluoride channel Fluc/FEX (TC 1.A.43) family.</text>
</comment>
<protein>
    <recommendedName>
        <fullName evidence="11">Fluoride-specific ion channel FluC</fullName>
    </recommendedName>
</protein>
<feature type="transmembrane region" description="Helical" evidence="11">
    <location>
        <begin position="6"/>
        <end position="23"/>
    </location>
</feature>
<comment type="subcellular location">
    <subcellularLocation>
        <location evidence="1 11">Cell membrane</location>
        <topology evidence="1 11">Multi-pass membrane protein</topology>
    </subcellularLocation>
</comment>
<dbReference type="HAMAP" id="MF_00454">
    <property type="entry name" value="FluC"/>
    <property type="match status" value="1"/>
</dbReference>
<evidence type="ECO:0000256" key="3">
    <source>
        <dbReference type="ARBA" id="ARBA00022519"/>
    </source>
</evidence>
<sequence>MTVGNILAVALGGAVGSVARYLVSKYAGDMAGGSFPWGTFAVNVAGCLLIGVLTGAFASGHVPPLVRLLLVTGFCGGFTTFSTFANESLMLMKTTDAIYTLLYIGASVAAGLIAAYAGLKAVVLFCY</sequence>
<evidence type="ECO:0000256" key="8">
    <source>
        <dbReference type="ARBA" id="ARBA00023303"/>
    </source>
</evidence>
<evidence type="ECO:0000256" key="6">
    <source>
        <dbReference type="ARBA" id="ARBA00023065"/>
    </source>
</evidence>
<keyword evidence="4 11" id="KW-0812">Transmembrane</keyword>
<proteinExistence type="inferred from homology"/>
<dbReference type="GeneID" id="82156473"/>
<keyword evidence="5 11" id="KW-1133">Transmembrane helix</keyword>
<keyword evidence="11" id="KW-0813">Transport</keyword>
<reference evidence="12 13" key="1">
    <citation type="submission" date="2020-05" db="EMBL/GenBank/DDBJ databases">
        <title>Distinct polysaccharide utilization as determinants for interspecies competition between intestinal Prevotella spp.</title>
        <authorList>
            <person name="Galvez E.J.C."/>
            <person name="Iljazovic A."/>
            <person name="Strowig T."/>
        </authorList>
    </citation>
    <scope>NUCLEOTIDE SEQUENCE [LARGE SCALE GENOMIC DNA]</scope>
    <source>
        <strain evidence="12 13">PROD</strain>
    </source>
</reference>
<dbReference type="NCBIfam" id="TIGR00494">
    <property type="entry name" value="crcB"/>
    <property type="match status" value="1"/>
</dbReference>
<evidence type="ECO:0000256" key="4">
    <source>
        <dbReference type="ARBA" id="ARBA00022692"/>
    </source>
</evidence>
<evidence type="ECO:0000256" key="9">
    <source>
        <dbReference type="ARBA" id="ARBA00035120"/>
    </source>
</evidence>